<dbReference type="PANTHER" id="PTHR10173:SF52">
    <property type="entry name" value="METHIONINE-R-SULFOXIDE REDUCTASE B1"/>
    <property type="match status" value="1"/>
</dbReference>
<evidence type="ECO:0000256" key="3">
    <source>
        <dbReference type="ARBA" id="ARBA00048488"/>
    </source>
</evidence>
<proteinExistence type="predicted"/>
<dbReference type="GO" id="GO:0005737">
    <property type="term" value="C:cytoplasm"/>
    <property type="evidence" value="ECO:0007669"/>
    <property type="project" value="TreeGrafter"/>
</dbReference>
<sequence length="136" mass="15143">MNDSKMPTEEELKKRLKPEEYQVLREKGTEVPFSDEYVQKQADGIYHCKVCGAPLFTSNDQEDATKSPTGLQGWPSFNDAIPGTTTTKLDSSHGMTRTEITCATCGSHLGHIFDDPSTKTGRHFCINSICLNLEKE</sequence>
<evidence type="ECO:0000256" key="2">
    <source>
        <dbReference type="ARBA" id="ARBA00023002"/>
    </source>
</evidence>
<evidence type="ECO:0000256" key="4">
    <source>
        <dbReference type="SAM" id="MobiDB-lite"/>
    </source>
</evidence>
<dbReference type="Gene3D" id="2.170.150.20">
    <property type="entry name" value="Peptide methionine sulfoxide reductase"/>
    <property type="match status" value="1"/>
</dbReference>
<feature type="region of interest" description="Disordered" evidence="4">
    <location>
        <begin position="59"/>
        <end position="79"/>
    </location>
</feature>
<keyword evidence="2" id="KW-0560">Oxidoreductase</keyword>
<dbReference type="InterPro" id="IPR002579">
    <property type="entry name" value="Met_Sox_Rdtase_MsrB_dom"/>
</dbReference>
<dbReference type="NCBIfam" id="TIGR00357">
    <property type="entry name" value="peptide-methionine (R)-S-oxide reductase MsrB"/>
    <property type="match status" value="1"/>
</dbReference>
<evidence type="ECO:0000259" key="5">
    <source>
        <dbReference type="PROSITE" id="PS51790"/>
    </source>
</evidence>
<dbReference type="Pfam" id="PF01641">
    <property type="entry name" value="SelR"/>
    <property type="match status" value="1"/>
</dbReference>
<dbReference type="Proteomes" id="UP000228767">
    <property type="component" value="Unassembled WGS sequence"/>
</dbReference>
<comment type="caution">
    <text evidence="6">The sequence shown here is derived from an EMBL/GenBank/DDBJ whole genome shotgun (WGS) entry which is preliminary data.</text>
</comment>
<evidence type="ECO:0000256" key="1">
    <source>
        <dbReference type="ARBA" id="ARBA00012499"/>
    </source>
</evidence>
<dbReference type="PROSITE" id="PS51790">
    <property type="entry name" value="MSRB"/>
    <property type="match status" value="1"/>
</dbReference>
<evidence type="ECO:0000313" key="7">
    <source>
        <dbReference type="Proteomes" id="UP000228767"/>
    </source>
</evidence>
<dbReference type="InterPro" id="IPR028427">
    <property type="entry name" value="Met_Sox_Rdtase_MsrB"/>
</dbReference>
<dbReference type="GO" id="GO:0030091">
    <property type="term" value="P:protein repair"/>
    <property type="evidence" value="ECO:0007669"/>
    <property type="project" value="InterPro"/>
</dbReference>
<dbReference type="SUPFAM" id="SSF51316">
    <property type="entry name" value="Mss4-like"/>
    <property type="match status" value="1"/>
</dbReference>
<dbReference type="EMBL" id="PCYI01000001">
    <property type="protein sequence ID" value="PIR45309.1"/>
    <property type="molecule type" value="Genomic_DNA"/>
</dbReference>
<organism evidence="6 7">
    <name type="scientific">Candidatus Vogelbacteria bacterium CG10_big_fil_rev_8_21_14_0_10_51_16</name>
    <dbReference type="NCBI Taxonomy" id="1975045"/>
    <lineage>
        <taxon>Bacteria</taxon>
        <taxon>Candidatus Vogeliibacteriota</taxon>
    </lineage>
</organism>
<dbReference type="GO" id="GO:0033743">
    <property type="term" value="F:peptide-methionine (R)-S-oxide reductase activity"/>
    <property type="evidence" value="ECO:0007669"/>
    <property type="project" value="UniProtKB-EC"/>
</dbReference>
<reference evidence="6 7" key="1">
    <citation type="submission" date="2017-09" db="EMBL/GenBank/DDBJ databases">
        <title>Depth-based differentiation of microbial function through sediment-hosted aquifers and enrichment of novel symbionts in the deep terrestrial subsurface.</title>
        <authorList>
            <person name="Probst A.J."/>
            <person name="Ladd B."/>
            <person name="Jarett J.K."/>
            <person name="Geller-Mcgrath D.E."/>
            <person name="Sieber C.M."/>
            <person name="Emerson J.B."/>
            <person name="Anantharaman K."/>
            <person name="Thomas B.C."/>
            <person name="Malmstrom R."/>
            <person name="Stieglmeier M."/>
            <person name="Klingl A."/>
            <person name="Woyke T."/>
            <person name="Ryan C.M."/>
            <person name="Banfield J.F."/>
        </authorList>
    </citation>
    <scope>NUCLEOTIDE SEQUENCE [LARGE SCALE GENOMIC DNA]</scope>
    <source>
        <strain evidence="6">CG10_big_fil_rev_8_21_14_0_10_51_16</strain>
    </source>
</reference>
<dbReference type="EC" id="1.8.4.12" evidence="1"/>
<dbReference type="PANTHER" id="PTHR10173">
    <property type="entry name" value="METHIONINE SULFOXIDE REDUCTASE"/>
    <property type="match status" value="1"/>
</dbReference>
<evidence type="ECO:0000313" key="6">
    <source>
        <dbReference type="EMBL" id="PIR45309.1"/>
    </source>
</evidence>
<dbReference type="AlphaFoldDB" id="A0A2H0RFJ5"/>
<accession>A0A2H0RFJ5</accession>
<feature type="domain" description="MsrB" evidence="5">
    <location>
        <begin position="9"/>
        <end position="136"/>
    </location>
</feature>
<dbReference type="InterPro" id="IPR011057">
    <property type="entry name" value="Mss4-like_sf"/>
</dbReference>
<name>A0A2H0RFJ5_9BACT</name>
<dbReference type="GO" id="GO:0006979">
    <property type="term" value="P:response to oxidative stress"/>
    <property type="evidence" value="ECO:0007669"/>
    <property type="project" value="InterPro"/>
</dbReference>
<comment type="catalytic activity">
    <reaction evidence="3">
        <text>L-methionyl-[protein] + [thioredoxin]-disulfide + H2O = L-methionyl-(R)-S-oxide-[protein] + [thioredoxin]-dithiol</text>
        <dbReference type="Rhea" id="RHEA:24164"/>
        <dbReference type="Rhea" id="RHEA-COMP:10698"/>
        <dbReference type="Rhea" id="RHEA-COMP:10700"/>
        <dbReference type="Rhea" id="RHEA-COMP:12313"/>
        <dbReference type="Rhea" id="RHEA-COMP:12314"/>
        <dbReference type="ChEBI" id="CHEBI:15377"/>
        <dbReference type="ChEBI" id="CHEBI:16044"/>
        <dbReference type="ChEBI" id="CHEBI:29950"/>
        <dbReference type="ChEBI" id="CHEBI:45764"/>
        <dbReference type="ChEBI" id="CHEBI:50058"/>
        <dbReference type="EC" id="1.8.4.12"/>
    </reaction>
</comment>
<protein>
    <recommendedName>
        <fullName evidence="1">peptide-methionine (R)-S-oxide reductase</fullName>
        <ecNumber evidence="1">1.8.4.12</ecNumber>
    </recommendedName>
</protein>
<gene>
    <name evidence="6" type="primary">msrB</name>
    <name evidence="6" type="ORF">COV10_00275</name>
</gene>